<keyword evidence="1" id="KW-1133">Transmembrane helix</keyword>
<reference evidence="3" key="1">
    <citation type="submission" date="2016-05" db="EMBL/GenBank/DDBJ databases">
        <authorList>
            <person name="Naeem Raeece"/>
        </authorList>
    </citation>
    <scope>NUCLEOTIDE SEQUENCE [LARGE SCALE GENOMIC DNA]</scope>
</reference>
<keyword evidence="1" id="KW-0472">Membrane</keyword>
<dbReference type="AlphaFoldDB" id="A0A1A8VS24"/>
<dbReference type="InterPro" id="IPR008780">
    <property type="entry name" value="Plasmodium_Vir"/>
</dbReference>
<proteinExistence type="predicted"/>
<protein>
    <submittedName>
        <fullName evidence="2">PIR Superfamily Protein</fullName>
    </submittedName>
</protein>
<evidence type="ECO:0000256" key="1">
    <source>
        <dbReference type="SAM" id="Phobius"/>
    </source>
</evidence>
<keyword evidence="1" id="KW-0812">Transmembrane</keyword>
<sequence>MNRNKLNLVDSPTYAFDKELNNVIENCPLCLYCDKHNYFIQNYGLKVLCYRFVNNLWKIYNDFTKNQNINNKRCNDLIYWWYDNLYYTYKKVHSSNLEEIVNTFKEVWKNIAESSVISADKLCKNSFEQLLPFEECKTSKKVSDYCENYEFIQNKLQEEKVNCSGFYYYLTENSKLYEQNVSKCRENRKNYCLDFKDCHNYSPEKLLNDKKCIETKQYETERANFEKLSEKLTMCPPESRCVEDAFIYRSITFSDYRFISLIVLSIWGILLSLFFLYKFTPFGSFINNISLRKNIIRKNIHEEEFHELLESDSEDAPINFINREYRITYNHD</sequence>
<dbReference type="EMBL" id="FLQU01000197">
    <property type="protein sequence ID" value="SBS82118.1"/>
    <property type="molecule type" value="Genomic_DNA"/>
</dbReference>
<name>A0A1A8VS24_PLAOA</name>
<dbReference type="Pfam" id="PF05795">
    <property type="entry name" value="Plasmodium_Vir"/>
    <property type="match status" value="2"/>
</dbReference>
<accession>A0A1A8VS24</accession>
<gene>
    <name evidence="2" type="ORF">POVCU2_0013980</name>
</gene>
<organism evidence="2 3">
    <name type="scientific">Plasmodium ovale curtisi</name>
    <dbReference type="NCBI Taxonomy" id="864141"/>
    <lineage>
        <taxon>Eukaryota</taxon>
        <taxon>Sar</taxon>
        <taxon>Alveolata</taxon>
        <taxon>Apicomplexa</taxon>
        <taxon>Aconoidasida</taxon>
        <taxon>Haemosporida</taxon>
        <taxon>Plasmodiidae</taxon>
        <taxon>Plasmodium</taxon>
        <taxon>Plasmodium (Plasmodium)</taxon>
    </lineage>
</organism>
<feature type="transmembrane region" description="Helical" evidence="1">
    <location>
        <begin position="258"/>
        <end position="277"/>
    </location>
</feature>
<evidence type="ECO:0000313" key="3">
    <source>
        <dbReference type="Proteomes" id="UP000078560"/>
    </source>
</evidence>
<evidence type="ECO:0000313" key="2">
    <source>
        <dbReference type="EMBL" id="SBS82118.1"/>
    </source>
</evidence>
<dbReference type="Proteomes" id="UP000078560">
    <property type="component" value="Unassembled WGS sequence"/>
</dbReference>